<dbReference type="PaxDb" id="2903-EOD39021"/>
<evidence type="ECO:0000313" key="3">
    <source>
        <dbReference type="Proteomes" id="UP000013827"/>
    </source>
</evidence>
<dbReference type="HOGENOM" id="CLU_1020948_0_0_1"/>
<keyword evidence="3" id="KW-1185">Reference proteome</keyword>
<accession>A0A0D3KTD6</accession>
<feature type="region of interest" description="Disordered" evidence="1">
    <location>
        <begin position="252"/>
        <end position="273"/>
    </location>
</feature>
<protein>
    <recommendedName>
        <fullName evidence="4">F-box domain-containing protein</fullName>
    </recommendedName>
</protein>
<organism evidence="2 3">
    <name type="scientific">Emiliania huxleyi (strain CCMP1516)</name>
    <dbReference type="NCBI Taxonomy" id="280463"/>
    <lineage>
        <taxon>Eukaryota</taxon>
        <taxon>Haptista</taxon>
        <taxon>Haptophyta</taxon>
        <taxon>Prymnesiophyceae</taxon>
        <taxon>Isochrysidales</taxon>
        <taxon>Noelaerhabdaceae</taxon>
        <taxon>Emiliania</taxon>
    </lineage>
</organism>
<sequence length="273" mass="29779">MASHRIGARLAGASPEQLLAFIEEQAPLWSDAALRVAEEHAARLVEQPEWVLSEVLLSPDLAPHILAQLPTTEHAVKGTCRAWRRGWKETLTKRERPRLVGDTSSDESGDRPIIPWMSAAHARIRDAISELQEQEQDEFSLDDFFVKVFPNLMTHATPQKERATAMHFLMKELNRLEDDDIEDVMLRDDPERSKTLGPIKSNHAHMLSTTKVPPRVAANVAPPQWATLGVGSHVSVSAVWQGARGLGGLLPVSSCSPGGSDSPATTNSGGSAA</sequence>
<dbReference type="EnsemblProtists" id="EOD39021">
    <property type="protein sequence ID" value="EOD39021"/>
    <property type="gene ID" value="EMIHUDRAFT_223872"/>
</dbReference>
<dbReference type="AlphaFoldDB" id="A0A0D3KTD6"/>
<feature type="compositionally biased region" description="Polar residues" evidence="1">
    <location>
        <begin position="253"/>
        <end position="273"/>
    </location>
</feature>
<reference evidence="3" key="1">
    <citation type="journal article" date="2013" name="Nature">
        <title>Pan genome of the phytoplankton Emiliania underpins its global distribution.</title>
        <authorList>
            <person name="Read B.A."/>
            <person name="Kegel J."/>
            <person name="Klute M.J."/>
            <person name="Kuo A."/>
            <person name="Lefebvre S.C."/>
            <person name="Maumus F."/>
            <person name="Mayer C."/>
            <person name="Miller J."/>
            <person name="Monier A."/>
            <person name="Salamov A."/>
            <person name="Young J."/>
            <person name="Aguilar M."/>
            <person name="Claverie J.M."/>
            <person name="Frickenhaus S."/>
            <person name="Gonzalez K."/>
            <person name="Herman E.K."/>
            <person name="Lin Y.C."/>
            <person name="Napier J."/>
            <person name="Ogata H."/>
            <person name="Sarno A.F."/>
            <person name="Shmutz J."/>
            <person name="Schroeder D."/>
            <person name="de Vargas C."/>
            <person name="Verret F."/>
            <person name="von Dassow P."/>
            <person name="Valentin K."/>
            <person name="Van de Peer Y."/>
            <person name="Wheeler G."/>
            <person name="Dacks J.B."/>
            <person name="Delwiche C.F."/>
            <person name="Dyhrman S.T."/>
            <person name="Glockner G."/>
            <person name="John U."/>
            <person name="Richards T."/>
            <person name="Worden A.Z."/>
            <person name="Zhang X."/>
            <person name="Grigoriev I.V."/>
            <person name="Allen A.E."/>
            <person name="Bidle K."/>
            <person name="Borodovsky M."/>
            <person name="Bowler C."/>
            <person name="Brownlee C."/>
            <person name="Cock J.M."/>
            <person name="Elias M."/>
            <person name="Gladyshev V.N."/>
            <person name="Groth M."/>
            <person name="Guda C."/>
            <person name="Hadaegh A."/>
            <person name="Iglesias-Rodriguez M.D."/>
            <person name="Jenkins J."/>
            <person name="Jones B.M."/>
            <person name="Lawson T."/>
            <person name="Leese F."/>
            <person name="Lindquist E."/>
            <person name="Lobanov A."/>
            <person name="Lomsadze A."/>
            <person name="Malik S.B."/>
            <person name="Marsh M.E."/>
            <person name="Mackinder L."/>
            <person name="Mock T."/>
            <person name="Mueller-Roeber B."/>
            <person name="Pagarete A."/>
            <person name="Parker M."/>
            <person name="Probert I."/>
            <person name="Quesneville H."/>
            <person name="Raines C."/>
            <person name="Rensing S.A."/>
            <person name="Riano-Pachon D.M."/>
            <person name="Richier S."/>
            <person name="Rokitta S."/>
            <person name="Shiraiwa Y."/>
            <person name="Soanes D.M."/>
            <person name="van der Giezen M."/>
            <person name="Wahlund T.M."/>
            <person name="Williams B."/>
            <person name="Wilson W."/>
            <person name="Wolfe G."/>
            <person name="Wurch L.L."/>
        </authorList>
    </citation>
    <scope>NUCLEOTIDE SEQUENCE</scope>
</reference>
<dbReference type="GeneID" id="17284292"/>
<dbReference type="RefSeq" id="XP_005791450.1">
    <property type="nucleotide sequence ID" value="XM_005791393.1"/>
</dbReference>
<evidence type="ECO:0000256" key="1">
    <source>
        <dbReference type="SAM" id="MobiDB-lite"/>
    </source>
</evidence>
<dbReference type="KEGG" id="ehx:EMIHUDRAFT_223872"/>
<evidence type="ECO:0000313" key="2">
    <source>
        <dbReference type="EnsemblProtists" id="EOD39021"/>
    </source>
</evidence>
<evidence type="ECO:0008006" key="4">
    <source>
        <dbReference type="Google" id="ProtNLM"/>
    </source>
</evidence>
<reference evidence="2" key="2">
    <citation type="submission" date="2024-10" db="UniProtKB">
        <authorList>
            <consortium name="EnsemblProtists"/>
        </authorList>
    </citation>
    <scope>IDENTIFICATION</scope>
</reference>
<dbReference type="Proteomes" id="UP000013827">
    <property type="component" value="Unassembled WGS sequence"/>
</dbReference>
<name>A0A0D3KTD6_EMIH1</name>
<proteinExistence type="predicted"/>